<dbReference type="EMBL" id="CP001841">
    <property type="protein sequence ID" value="AEF81272.1"/>
    <property type="molecule type" value="Genomic_DNA"/>
</dbReference>
<sequence length="189" mass="20497">MRIINIPCIFPFALTSGAILLYTSPMFEAKKETNPEANLALMVESVRAILEGETDLVAGLANASAALKFYLNDINWSGFYLLKGKDLVLGPFQGLPACARIAEGKGVCGKAVMDKKPVLVEDVHKFPGHIACDSASASELVIPLFRGGEIFGVLDLDSPRLARFTELEAEYLEQTGKVIDGFLDRVNFS</sequence>
<dbReference type="PANTHER" id="PTHR21021">
    <property type="entry name" value="GAF/PUTATIVE CYTOSKELETAL PROTEIN"/>
    <property type="match status" value="1"/>
</dbReference>
<evidence type="ECO:0000256" key="1">
    <source>
        <dbReference type="ARBA" id="ARBA00038454"/>
    </source>
</evidence>
<organism evidence="3 4">
    <name type="scientific">Leadbettera azotonutricia (strain ATCC BAA-888 / DSM 13862 / ZAS-9)</name>
    <name type="common">Treponema azotonutricium</name>
    <dbReference type="NCBI Taxonomy" id="545695"/>
    <lineage>
        <taxon>Bacteria</taxon>
        <taxon>Pseudomonadati</taxon>
        <taxon>Spirochaetota</taxon>
        <taxon>Spirochaetia</taxon>
        <taxon>Spirochaetales</taxon>
        <taxon>Breznakiellaceae</taxon>
        <taxon>Leadbettera</taxon>
    </lineage>
</organism>
<dbReference type="InterPro" id="IPR029016">
    <property type="entry name" value="GAF-like_dom_sf"/>
</dbReference>
<reference evidence="4" key="1">
    <citation type="submission" date="2009-12" db="EMBL/GenBank/DDBJ databases">
        <title>Complete sequence of Treponema azotonutricium strain ZAS-9.</title>
        <authorList>
            <person name="Tetu S.G."/>
            <person name="Matson E."/>
            <person name="Ren Q."/>
            <person name="Seshadri R."/>
            <person name="Elbourne L."/>
            <person name="Hassan K.A."/>
            <person name="Durkin A."/>
            <person name="Radune D."/>
            <person name="Mohamoud Y."/>
            <person name="Shay R."/>
            <person name="Jin S."/>
            <person name="Zhang X."/>
            <person name="Lucey K."/>
            <person name="Ballor N.R."/>
            <person name="Ottesen E."/>
            <person name="Rosenthal R."/>
            <person name="Allen A."/>
            <person name="Leadbetter J.R."/>
            <person name="Paulsen I.T."/>
        </authorList>
    </citation>
    <scope>NUCLEOTIDE SEQUENCE [LARGE SCALE GENOMIC DNA]</scope>
    <source>
        <strain evidence="4">ATCC BAA-888 / DSM 13862 / ZAS-9</strain>
    </source>
</reference>
<dbReference type="eggNOG" id="COG1956">
    <property type="taxonomic scope" value="Bacteria"/>
</dbReference>
<dbReference type="FunFam" id="3.30.450.40:FF:000008">
    <property type="entry name" value="GAF domain-containing proteins"/>
    <property type="match status" value="1"/>
</dbReference>
<dbReference type="InterPro" id="IPR051330">
    <property type="entry name" value="Phosphatase_reg/MetRdx"/>
</dbReference>
<reference evidence="3 4" key="2">
    <citation type="journal article" date="2011" name="ISME J.">
        <title>RNA-seq reveals cooperative metabolic interactions between two termite-gut spirochete species in co-culture.</title>
        <authorList>
            <person name="Rosenthal A.Z."/>
            <person name="Matson E.G."/>
            <person name="Eldar A."/>
            <person name="Leadbetter J.R."/>
        </authorList>
    </citation>
    <scope>NUCLEOTIDE SEQUENCE [LARGE SCALE GENOMIC DNA]</scope>
    <source>
        <strain evidence="4">ATCC BAA-888 / DSM 13862 / ZAS-9</strain>
    </source>
</reference>
<feature type="domain" description="GAF" evidence="2">
    <location>
        <begin position="85"/>
        <end position="176"/>
    </location>
</feature>
<proteinExistence type="inferred from homology"/>
<dbReference type="HOGENOM" id="CLU_077738_2_0_12"/>
<dbReference type="Proteomes" id="UP000009222">
    <property type="component" value="Chromosome"/>
</dbReference>
<dbReference type="PROSITE" id="PS01320">
    <property type="entry name" value="UPF0067"/>
    <property type="match status" value="1"/>
</dbReference>
<dbReference type="STRING" id="545695.TREAZ_2729"/>
<dbReference type="PANTHER" id="PTHR21021:SF15">
    <property type="entry name" value="FREE METHIONINE-R-SULFOXIDE REDUCTASE"/>
    <property type="match status" value="1"/>
</dbReference>
<comment type="similarity">
    <text evidence="1">Belongs to the free Met sulfoxide reductase family.</text>
</comment>
<dbReference type="GO" id="GO:0033745">
    <property type="term" value="F:L-methionine-(R)-S-oxide reductase activity"/>
    <property type="evidence" value="ECO:0007669"/>
    <property type="project" value="TreeGrafter"/>
</dbReference>
<dbReference type="FunCoup" id="F5YDN6">
    <property type="interactions" value="56"/>
</dbReference>
<dbReference type="AlphaFoldDB" id="F5YDN6"/>
<gene>
    <name evidence="3" type="ordered locus">TREAZ_2729</name>
</gene>
<dbReference type="InterPro" id="IPR003018">
    <property type="entry name" value="GAF"/>
</dbReference>
<evidence type="ECO:0000313" key="4">
    <source>
        <dbReference type="Proteomes" id="UP000009222"/>
    </source>
</evidence>
<keyword evidence="4" id="KW-1185">Reference proteome</keyword>
<dbReference type="InParanoid" id="F5YDN6"/>
<dbReference type="Pfam" id="PF13185">
    <property type="entry name" value="GAF_2"/>
    <property type="match status" value="1"/>
</dbReference>
<evidence type="ECO:0000313" key="3">
    <source>
        <dbReference type="EMBL" id="AEF81272.1"/>
    </source>
</evidence>
<accession>F5YDN6</accession>
<protein>
    <submittedName>
        <fullName evidence="3">GAF domain protein</fullName>
    </submittedName>
</protein>
<evidence type="ECO:0000259" key="2">
    <source>
        <dbReference type="Pfam" id="PF13185"/>
    </source>
</evidence>
<dbReference type="GO" id="GO:0005829">
    <property type="term" value="C:cytosol"/>
    <property type="evidence" value="ECO:0007669"/>
    <property type="project" value="TreeGrafter"/>
</dbReference>
<dbReference type="Gene3D" id="3.30.450.40">
    <property type="match status" value="1"/>
</dbReference>
<dbReference type="SUPFAM" id="SSF55781">
    <property type="entry name" value="GAF domain-like"/>
    <property type="match status" value="1"/>
</dbReference>
<name>F5YDN6_LEAAZ</name>
<dbReference type="KEGG" id="taz:TREAZ_2729"/>
<dbReference type="InterPro" id="IPR000614">
    <property type="entry name" value="FRMsr_CS"/>
</dbReference>